<dbReference type="EMBL" id="JAINUF010000002">
    <property type="protein sequence ID" value="KAJ8373803.1"/>
    <property type="molecule type" value="Genomic_DNA"/>
</dbReference>
<evidence type="ECO:0000313" key="1">
    <source>
        <dbReference type="EMBL" id="KAJ8373803.1"/>
    </source>
</evidence>
<comment type="caution">
    <text evidence="1">The sequence shown here is derived from an EMBL/GenBank/DDBJ whole genome shotgun (WGS) entry which is preliminary data.</text>
</comment>
<evidence type="ECO:0000313" key="2">
    <source>
        <dbReference type="Proteomes" id="UP001152622"/>
    </source>
</evidence>
<sequence>MAALEGEVCPLPGLIYKLEKASCKWGVSAVLSEAKLESAEEVMRPVDEREDYWQEVTPPHSTRAQVTDALPQWWTPLWGRSLAC</sequence>
<dbReference type="AlphaFoldDB" id="A0A9Q1J8R8"/>
<organism evidence="1 2">
    <name type="scientific">Synaphobranchus kaupii</name>
    <name type="common">Kaup's arrowtooth eel</name>
    <dbReference type="NCBI Taxonomy" id="118154"/>
    <lineage>
        <taxon>Eukaryota</taxon>
        <taxon>Metazoa</taxon>
        <taxon>Chordata</taxon>
        <taxon>Craniata</taxon>
        <taxon>Vertebrata</taxon>
        <taxon>Euteleostomi</taxon>
        <taxon>Actinopterygii</taxon>
        <taxon>Neopterygii</taxon>
        <taxon>Teleostei</taxon>
        <taxon>Anguilliformes</taxon>
        <taxon>Synaphobranchidae</taxon>
        <taxon>Synaphobranchus</taxon>
    </lineage>
</organism>
<name>A0A9Q1J8R8_SYNKA</name>
<accession>A0A9Q1J8R8</accession>
<gene>
    <name evidence="1" type="ORF">SKAU_G00043830</name>
</gene>
<dbReference type="Proteomes" id="UP001152622">
    <property type="component" value="Chromosome 2"/>
</dbReference>
<protein>
    <submittedName>
        <fullName evidence="1">Uncharacterized protein</fullName>
    </submittedName>
</protein>
<reference evidence="1" key="1">
    <citation type="journal article" date="2023" name="Science">
        <title>Genome structures resolve the early diversification of teleost fishes.</title>
        <authorList>
            <person name="Parey E."/>
            <person name="Louis A."/>
            <person name="Montfort J."/>
            <person name="Bouchez O."/>
            <person name="Roques C."/>
            <person name="Iampietro C."/>
            <person name="Lluch J."/>
            <person name="Castinel A."/>
            <person name="Donnadieu C."/>
            <person name="Desvignes T."/>
            <person name="Floi Bucao C."/>
            <person name="Jouanno E."/>
            <person name="Wen M."/>
            <person name="Mejri S."/>
            <person name="Dirks R."/>
            <person name="Jansen H."/>
            <person name="Henkel C."/>
            <person name="Chen W.J."/>
            <person name="Zahm M."/>
            <person name="Cabau C."/>
            <person name="Klopp C."/>
            <person name="Thompson A.W."/>
            <person name="Robinson-Rechavi M."/>
            <person name="Braasch I."/>
            <person name="Lecointre G."/>
            <person name="Bobe J."/>
            <person name="Postlethwait J.H."/>
            <person name="Berthelot C."/>
            <person name="Roest Crollius H."/>
            <person name="Guiguen Y."/>
        </authorList>
    </citation>
    <scope>NUCLEOTIDE SEQUENCE</scope>
    <source>
        <strain evidence="1">WJC10195</strain>
    </source>
</reference>
<proteinExistence type="predicted"/>
<keyword evidence="2" id="KW-1185">Reference proteome</keyword>